<dbReference type="Proteomes" id="UP001630127">
    <property type="component" value="Unassembled WGS sequence"/>
</dbReference>
<keyword evidence="1" id="KW-1133">Transmembrane helix</keyword>
<evidence type="ECO:0000313" key="2">
    <source>
        <dbReference type="EMBL" id="KAL3501649.1"/>
    </source>
</evidence>
<dbReference type="EMBL" id="JBJUIK010000015">
    <property type="protein sequence ID" value="KAL3501649.1"/>
    <property type="molecule type" value="Genomic_DNA"/>
</dbReference>
<dbReference type="AlphaFoldDB" id="A0ABD2Y700"/>
<proteinExistence type="predicted"/>
<organism evidence="2 3">
    <name type="scientific">Cinchona calisaya</name>
    <dbReference type="NCBI Taxonomy" id="153742"/>
    <lineage>
        <taxon>Eukaryota</taxon>
        <taxon>Viridiplantae</taxon>
        <taxon>Streptophyta</taxon>
        <taxon>Embryophyta</taxon>
        <taxon>Tracheophyta</taxon>
        <taxon>Spermatophyta</taxon>
        <taxon>Magnoliopsida</taxon>
        <taxon>eudicotyledons</taxon>
        <taxon>Gunneridae</taxon>
        <taxon>Pentapetalae</taxon>
        <taxon>asterids</taxon>
        <taxon>lamiids</taxon>
        <taxon>Gentianales</taxon>
        <taxon>Rubiaceae</taxon>
        <taxon>Cinchonoideae</taxon>
        <taxon>Cinchoneae</taxon>
        <taxon>Cinchona</taxon>
    </lineage>
</organism>
<keyword evidence="1" id="KW-0812">Transmembrane</keyword>
<comment type="caution">
    <text evidence="2">The sequence shown here is derived from an EMBL/GenBank/DDBJ whole genome shotgun (WGS) entry which is preliminary data.</text>
</comment>
<gene>
    <name evidence="2" type="ORF">ACH5RR_036098</name>
</gene>
<feature type="transmembrane region" description="Helical" evidence="1">
    <location>
        <begin position="57"/>
        <end position="78"/>
    </location>
</feature>
<evidence type="ECO:0000313" key="3">
    <source>
        <dbReference type="Proteomes" id="UP001630127"/>
    </source>
</evidence>
<name>A0ABD2Y700_9GENT</name>
<sequence>MIFRKYGIHLLSRMEHLTSRAASSVVKLIINLTSGVCFEEQIDTVLLPCRHNILCRYFMNLLAVSISFASHVVFFLLFPRKNFTLVALHGIEFSNIYIKIEKATRD</sequence>
<protein>
    <submittedName>
        <fullName evidence="2">Uncharacterized protein</fullName>
    </submittedName>
</protein>
<reference evidence="2 3" key="1">
    <citation type="submission" date="2024-11" db="EMBL/GenBank/DDBJ databases">
        <title>A near-complete genome assembly of Cinchona calisaya.</title>
        <authorList>
            <person name="Lian D.C."/>
            <person name="Zhao X.W."/>
            <person name="Wei L."/>
        </authorList>
    </citation>
    <scope>NUCLEOTIDE SEQUENCE [LARGE SCALE GENOMIC DNA]</scope>
    <source>
        <tissue evidence="2">Nenye</tissue>
    </source>
</reference>
<evidence type="ECO:0000256" key="1">
    <source>
        <dbReference type="SAM" id="Phobius"/>
    </source>
</evidence>
<accession>A0ABD2Y700</accession>
<keyword evidence="3" id="KW-1185">Reference proteome</keyword>
<keyword evidence="1" id="KW-0472">Membrane</keyword>